<dbReference type="GO" id="GO:0031369">
    <property type="term" value="F:translation initiation factor binding"/>
    <property type="evidence" value="ECO:0007669"/>
    <property type="project" value="TreeGrafter"/>
</dbReference>
<dbReference type="Gene3D" id="3.30.30.170">
    <property type="match status" value="1"/>
</dbReference>
<dbReference type="AlphaFoldDB" id="S9VNR7"/>
<comment type="caution">
    <text evidence="6">The sequence shown here is derived from an EMBL/GenBank/DDBJ whole genome shotgun (WGS) entry which is preliminary data.</text>
</comment>
<dbReference type="GO" id="GO:0003729">
    <property type="term" value="F:mRNA binding"/>
    <property type="evidence" value="ECO:0007669"/>
    <property type="project" value="TreeGrafter"/>
</dbReference>
<dbReference type="Proteomes" id="UP000015354">
    <property type="component" value="Unassembled WGS sequence"/>
</dbReference>
<comment type="similarity">
    <text evidence="1">Belongs to the eIF-2-beta/eIF-5 family.</text>
</comment>
<dbReference type="SUPFAM" id="SSF100966">
    <property type="entry name" value="Translation initiation factor 2 beta, aIF2beta, N-terminal domain"/>
    <property type="match status" value="1"/>
</dbReference>
<evidence type="ECO:0000256" key="2">
    <source>
        <dbReference type="ARBA" id="ARBA00022540"/>
    </source>
</evidence>
<dbReference type="GO" id="GO:0001731">
    <property type="term" value="P:formation of translation preinitiation complex"/>
    <property type="evidence" value="ECO:0007669"/>
    <property type="project" value="TreeGrafter"/>
</dbReference>
<dbReference type="InterPro" id="IPR016189">
    <property type="entry name" value="Transl_init_fac_IF2/IF5_N"/>
</dbReference>
<dbReference type="EMBL" id="ATMH01000484">
    <property type="protein sequence ID" value="EPY36632.1"/>
    <property type="molecule type" value="Genomic_DNA"/>
</dbReference>
<dbReference type="SMART" id="SM00653">
    <property type="entry name" value="eIF2B_5"/>
    <property type="match status" value="1"/>
</dbReference>
<evidence type="ECO:0000313" key="5">
    <source>
        <dbReference type="EMBL" id="EPY24624.1"/>
    </source>
</evidence>
<evidence type="ECO:0000313" key="8">
    <source>
        <dbReference type="Proteomes" id="UP000015354"/>
    </source>
</evidence>
<dbReference type="PANTHER" id="PTHR23001">
    <property type="entry name" value="EUKARYOTIC TRANSLATION INITIATION FACTOR"/>
    <property type="match status" value="1"/>
</dbReference>
<dbReference type="Pfam" id="PF01873">
    <property type="entry name" value="eIF-5_eIF-2B"/>
    <property type="match status" value="1"/>
</dbReference>
<reference evidence="6 8" key="1">
    <citation type="journal article" date="2013" name="PLoS ONE">
        <title>Predicting the Proteins of Angomonas deanei, Strigomonas culicis and Their Respective Endosymbionts Reveals New Aspects of the Trypanosomatidae Family.</title>
        <authorList>
            <person name="Motta M.C."/>
            <person name="Martins A.C."/>
            <person name="de Souza S.S."/>
            <person name="Catta-Preta C.M."/>
            <person name="Silva R."/>
            <person name="Klein C.C."/>
            <person name="de Almeida L.G."/>
            <person name="de Lima Cunha O."/>
            <person name="Ciapina L.P."/>
            <person name="Brocchi M."/>
            <person name="Colabardini A.C."/>
            <person name="de Araujo Lima B."/>
            <person name="Machado C.R."/>
            <person name="de Almeida Soares C.M."/>
            <person name="Probst C.M."/>
            <person name="de Menezes C.B."/>
            <person name="Thompson C.E."/>
            <person name="Bartholomeu D.C."/>
            <person name="Gradia D.F."/>
            <person name="Pavoni D.P."/>
            <person name="Grisard E.C."/>
            <person name="Fantinatti-Garboggini F."/>
            <person name="Marchini F.K."/>
            <person name="Rodrigues-Luiz G.F."/>
            <person name="Wagner G."/>
            <person name="Goldman G.H."/>
            <person name="Fietto J.L."/>
            <person name="Elias M.C."/>
            <person name="Goldman M.H."/>
            <person name="Sagot M.F."/>
            <person name="Pereira M."/>
            <person name="Stoco P.H."/>
            <person name="de Mendonca-Neto R.P."/>
            <person name="Teixeira S.M."/>
            <person name="Maciel T.E."/>
            <person name="de Oliveira Mendes T.A."/>
            <person name="Urmenyi T.P."/>
            <person name="de Souza W."/>
            <person name="Schenkman S."/>
            <person name="de Vasconcelos A.T."/>
        </authorList>
    </citation>
    <scope>NUCLEOTIDE SEQUENCE [LARGE SCALE GENOMIC DNA]</scope>
</reference>
<dbReference type="EMBL" id="ATMH01006928">
    <property type="protein sequence ID" value="EPY24940.1"/>
    <property type="molecule type" value="Genomic_DNA"/>
</dbReference>
<gene>
    <name evidence="7" type="ORF">STCU_00484</name>
    <name evidence="6" type="ORF">STCU_06928</name>
    <name evidence="5" type="ORF">STCU_07087</name>
</gene>
<protein>
    <submittedName>
        <fullName evidence="6">Translation initiation factor 2 subunit 2</fullName>
    </submittedName>
</protein>
<evidence type="ECO:0000259" key="4">
    <source>
        <dbReference type="SMART" id="SM00653"/>
    </source>
</evidence>
<name>S9VNR7_9TRYP</name>
<dbReference type="EMBL" id="ATMH01007087">
    <property type="protein sequence ID" value="EPY24624.1"/>
    <property type="molecule type" value="Genomic_DNA"/>
</dbReference>
<reference evidence="6" key="2">
    <citation type="submission" date="2013-03" db="EMBL/GenBank/DDBJ databases">
        <authorList>
            <person name="Motta M.C.M."/>
            <person name="Martins A.C.A."/>
            <person name="Preta C.M.C.C."/>
            <person name="Silva R."/>
            <person name="de Souza S.S."/>
            <person name="Klein C.C."/>
            <person name="de Almeida L.G.P."/>
            <person name="Cunha O.L."/>
            <person name="Colabardini A.C."/>
            <person name="Lima B.A."/>
            <person name="Machado C.R."/>
            <person name="Soares C.M.A."/>
            <person name="de Menezes C.B.A."/>
            <person name="Bartolomeu D.C."/>
            <person name="Grisard E.C."/>
            <person name="Fantinatti-Garboggini F."/>
            <person name="Rodrigues-Luiz G.F."/>
            <person name="Wagner G."/>
            <person name="Goldman G.H."/>
            <person name="Fietto J.L.R."/>
            <person name="Ciapina L.P."/>
            <person name="Brocchi M."/>
            <person name="Elias M.C."/>
            <person name="Goldman M.H.S."/>
            <person name="Sagot M.-F."/>
            <person name="Pereira M."/>
            <person name="Stoco P.H."/>
            <person name="Teixeira S.M.R."/>
            <person name="de Mendonca-Neto R.P."/>
            <person name="Maciel T.E.F."/>
            <person name="Mendes T.A.O."/>
            <person name="Urmenyi T.P."/>
            <person name="Teixeira M.M.G."/>
            <person name="de Camargo E.F.P."/>
            <person name="de Sousa W."/>
            <person name="Schenkman S."/>
            <person name="de Vasconcelos A.T.R."/>
        </authorList>
    </citation>
    <scope>NUCLEOTIDE SEQUENCE</scope>
</reference>
<dbReference type="InterPro" id="IPR016190">
    <property type="entry name" value="Transl_init_fac_IF2/IF5_Zn-bd"/>
</dbReference>
<dbReference type="SUPFAM" id="SSF75689">
    <property type="entry name" value="Zinc-binding domain of translation initiation factor 2 beta"/>
    <property type="match status" value="1"/>
</dbReference>
<organism evidence="6 8">
    <name type="scientific">Strigomonas culicis</name>
    <dbReference type="NCBI Taxonomy" id="28005"/>
    <lineage>
        <taxon>Eukaryota</taxon>
        <taxon>Discoba</taxon>
        <taxon>Euglenozoa</taxon>
        <taxon>Kinetoplastea</taxon>
        <taxon>Metakinetoplastina</taxon>
        <taxon>Trypanosomatida</taxon>
        <taxon>Trypanosomatidae</taxon>
        <taxon>Strigomonadinae</taxon>
        <taxon>Strigomonas</taxon>
    </lineage>
</organism>
<dbReference type="InterPro" id="IPR002735">
    <property type="entry name" value="Transl_init_fac_IF2/IF5_dom"/>
</dbReference>
<dbReference type="PANTHER" id="PTHR23001:SF3">
    <property type="entry name" value="EUKARYOTIC TRANSLATION INITIATION FACTOR 2 SUBUNIT 2"/>
    <property type="match status" value="1"/>
</dbReference>
<keyword evidence="3" id="KW-0648">Protein biosynthesis</keyword>
<proteinExistence type="inferred from homology"/>
<sequence length="209" mass="23806">MRQQATQMRQNNRMERFFEVDEAAARAGHAGSSPAAFPVTDANGQGKGYRYEHMLTCIHETLTKSNKGTSSSERNQLPAPQIEMIGKKKTMITNFGRLCEVFHRTPEEVKEFIEQELTANGNLDSKQALILKYQARKANDFDKLFIRYLDEYVKCNACHRIDTTLTKENRILTLHCNVCTATRTVNVSHDNTYAASTEKRSIKRNAITL</sequence>
<evidence type="ECO:0000256" key="1">
    <source>
        <dbReference type="ARBA" id="ARBA00010397"/>
    </source>
</evidence>
<dbReference type="FunFam" id="3.30.30.170:FF:000001">
    <property type="entry name" value="Eukaryotic translation initiation factor 2 subunit"/>
    <property type="match status" value="1"/>
</dbReference>
<evidence type="ECO:0000256" key="3">
    <source>
        <dbReference type="ARBA" id="ARBA00022917"/>
    </source>
</evidence>
<feature type="domain" description="Translation initiation factor IF2/IF5" evidence="4">
    <location>
        <begin position="72"/>
        <end position="182"/>
    </location>
</feature>
<keyword evidence="8" id="KW-1185">Reference proteome</keyword>
<dbReference type="GO" id="GO:0003743">
    <property type="term" value="F:translation initiation factor activity"/>
    <property type="evidence" value="ECO:0007669"/>
    <property type="project" value="UniProtKB-KW"/>
</dbReference>
<accession>S9VNR7</accession>
<dbReference type="GO" id="GO:0005850">
    <property type="term" value="C:eukaryotic translation initiation factor 2 complex"/>
    <property type="evidence" value="ECO:0007669"/>
    <property type="project" value="TreeGrafter"/>
</dbReference>
<evidence type="ECO:0000313" key="6">
    <source>
        <dbReference type="EMBL" id="EPY24940.1"/>
    </source>
</evidence>
<evidence type="ECO:0000313" key="7">
    <source>
        <dbReference type="EMBL" id="EPY36632.1"/>
    </source>
</evidence>
<keyword evidence="2 6" id="KW-0396">Initiation factor</keyword>
<dbReference type="OrthoDB" id="10255414at2759"/>
<dbReference type="InterPro" id="IPR045196">
    <property type="entry name" value="IF2/IF5"/>
</dbReference>